<organism evidence="6 7">
    <name type="scientific">Entamoeba invadens IP1</name>
    <dbReference type="NCBI Taxonomy" id="370355"/>
    <lineage>
        <taxon>Eukaryota</taxon>
        <taxon>Amoebozoa</taxon>
        <taxon>Evosea</taxon>
        <taxon>Archamoebae</taxon>
        <taxon>Mastigamoebida</taxon>
        <taxon>Entamoebidae</taxon>
        <taxon>Entamoeba</taxon>
    </lineage>
</organism>
<evidence type="ECO:0000256" key="1">
    <source>
        <dbReference type="ARBA" id="ARBA00022723"/>
    </source>
</evidence>
<dbReference type="VEuPathDB" id="AmoebaDB:EIN_503110"/>
<feature type="domain" description="Creatinase N-terminal" evidence="4">
    <location>
        <begin position="7"/>
        <end position="129"/>
    </location>
</feature>
<evidence type="ECO:0000313" key="7">
    <source>
        <dbReference type="Proteomes" id="UP000014680"/>
    </source>
</evidence>
<dbReference type="Proteomes" id="UP000014680">
    <property type="component" value="Unassembled WGS sequence"/>
</dbReference>
<dbReference type="RefSeq" id="XP_004257036.1">
    <property type="nucleotide sequence ID" value="XM_004256988.1"/>
</dbReference>
<evidence type="ECO:0000259" key="5">
    <source>
        <dbReference type="Pfam" id="PF16188"/>
    </source>
</evidence>
<dbReference type="Gene3D" id="3.90.230.10">
    <property type="entry name" value="Creatinase/methionine aminopeptidase superfamily"/>
    <property type="match status" value="1"/>
</dbReference>
<evidence type="ECO:0000259" key="3">
    <source>
        <dbReference type="Pfam" id="PF00557"/>
    </source>
</evidence>
<dbReference type="AlphaFoldDB" id="A0A0A1UAP2"/>
<dbReference type="InterPro" id="IPR000587">
    <property type="entry name" value="Creatinase_N"/>
</dbReference>
<dbReference type="InterPro" id="IPR050422">
    <property type="entry name" value="X-Pro_aminopeptidase_P"/>
</dbReference>
<dbReference type="Gene3D" id="3.40.350.10">
    <property type="entry name" value="Creatinase/prolidase N-terminal domain"/>
    <property type="match status" value="1"/>
</dbReference>
<dbReference type="GeneID" id="14889271"/>
<evidence type="ECO:0000259" key="4">
    <source>
        <dbReference type="Pfam" id="PF01321"/>
    </source>
</evidence>
<dbReference type="SUPFAM" id="SSF53092">
    <property type="entry name" value="Creatinase/prolidase N-terminal domain"/>
    <property type="match status" value="1"/>
</dbReference>
<dbReference type="EMBL" id="KB206500">
    <property type="protein sequence ID" value="ELP90265.1"/>
    <property type="molecule type" value="Genomic_DNA"/>
</dbReference>
<sequence>MSEYQARLSKLREEMRRSDVSFYVLRISDPHCSEYINSHFKQVEFLCGFTGSAAVVVITQQEALLWTDGRYYIQATAQLPSCYTLMKATEKTTPKVFEYLADNISPSQYVGFDYRTTPSEFYTSLKEKGVPMKDVDFIEQMIGGKLIHLDVYPFLGAQLSVAKKLEQVREVYKNRSVVLTALDDVCWLFNVRGSDVPYIPVAYCFAIVTQERAVLFISDEKKVQTLQHILQIKEANVDVLPYDSFYEKFLELVGDEVAYDAKSTNVRVEQILVGSGKHLFDTIEDLKIMKSVKLEKEVTTTQRLHDIDSKTLCDFFASVNENCVSELDASKYLESLRVQNKEYNGPSFESIIATGKNGAIVHYRATEKQNSVIDWNSLLLCDVGGQYPDGATTDVTRTNYYGSVLNVEEKVRRAYTRVLQGHIDLLMEVFEKTKTAKELDVVAREPLLKENWEYKHGTGHGVGLYMMVHESPPSFRDDKVFHEGMCITIEPGVYLENEFGIRIENQVIVVERDETHFGFESLTKVPYCMKLIMTELLSTEEKKWINTYNKLILRDILPHVESAKTKTWILENTVELI</sequence>
<keyword evidence="6" id="KW-0645">Protease</keyword>
<evidence type="ECO:0000313" key="6">
    <source>
        <dbReference type="EMBL" id="ELP90265.1"/>
    </source>
</evidence>
<dbReference type="GO" id="GO:0004177">
    <property type="term" value="F:aminopeptidase activity"/>
    <property type="evidence" value="ECO:0007669"/>
    <property type="project" value="UniProtKB-KW"/>
</dbReference>
<name>A0A0A1UAP2_ENTIV</name>
<dbReference type="KEGG" id="eiv:EIN_503110"/>
<reference evidence="6 7" key="1">
    <citation type="submission" date="2012-10" db="EMBL/GenBank/DDBJ databases">
        <authorList>
            <person name="Zafar N."/>
            <person name="Inman J."/>
            <person name="Hall N."/>
            <person name="Lorenzi H."/>
            <person name="Caler E."/>
        </authorList>
    </citation>
    <scope>NUCLEOTIDE SEQUENCE [LARGE SCALE GENOMIC DNA]</scope>
    <source>
        <strain evidence="6 7">IP1</strain>
    </source>
</reference>
<dbReference type="Pfam" id="PF01321">
    <property type="entry name" value="Creatinase_N"/>
    <property type="match status" value="1"/>
</dbReference>
<dbReference type="OMA" id="EPGMILS"/>
<dbReference type="InterPro" id="IPR036005">
    <property type="entry name" value="Creatinase/aminopeptidase-like"/>
</dbReference>
<dbReference type="PANTHER" id="PTHR43763:SF6">
    <property type="entry name" value="XAA-PRO AMINOPEPTIDASE 1"/>
    <property type="match status" value="1"/>
</dbReference>
<feature type="domain" description="Peptidase M24" evidence="3">
    <location>
        <begin position="303"/>
        <end position="511"/>
    </location>
</feature>
<dbReference type="EC" id="3.4.11.9" evidence="6"/>
<keyword evidence="1" id="KW-0479">Metal-binding</keyword>
<dbReference type="InterPro" id="IPR000994">
    <property type="entry name" value="Pept_M24"/>
</dbReference>
<dbReference type="PANTHER" id="PTHR43763">
    <property type="entry name" value="XAA-PRO AMINOPEPTIDASE 1"/>
    <property type="match status" value="1"/>
</dbReference>
<evidence type="ECO:0000256" key="2">
    <source>
        <dbReference type="ARBA" id="ARBA00022801"/>
    </source>
</evidence>
<keyword evidence="7" id="KW-1185">Reference proteome</keyword>
<accession>A0A0A1UAP2</accession>
<gene>
    <name evidence="6" type="ORF">EIN_503110</name>
</gene>
<dbReference type="Pfam" id="PF00557">
    <property type="entry name" value="Peptidase_M24"/>
    <property type="match status" value="1"/>
</dbReference>
<keyword evidence="2 6" id="KW-0378">Hydrolase</keyword>
<dbReference type="Pfam" id="PF16188">
    <property type="entry name" value="Peptidase_M24_C"/>
    <property type="match status" value="1"/>
</dbReference>
<dbReference type="InterPro" id="IPR029149">
    <property type="entry name" value="Creatin/AminoP/Spt16_N"/>
</dbReference>
<dbReference type="GO" id="GO:0005737">
    <property type="term" value="C:cytoplasm"/>
    <property type="evidence" value="ECO:0007669"/>
    <property type="project" value="UniProtKB-ARBA"/>
</dbReference>
<dbReference type="OrthoDB" id="9995434at2759"/>
<dbReference type="GO" id="GO:0046872">
    <property type="term" value="F:metal ion binding"/>
    <property type="evidence" value="ECO:0007669"/>
    <property type="project" value="UniProtKB-KW"/>
</dbReference>
<dbReference type="SUPFAM" id="SSF55920">
    <property type="entry name" value="Creatinase/aminopeptidase"/>
    <property type="match status" value="1"/>
</dbReference>
<keyword evidence="6" id="KW-0031">Aminopeptidase</keyword>
<protein>
    <submittedName>
        <fullName evidence="6">Xaa-pro aminopeptidase, putative</fullName>
        <ecNumber evidence="6">3.4.11.9</ecNumber>
    </submittedName>
</protein>
<dbReference type="InterPro" id="IPR032416">
    <property type="entry name" value="Peptidase_M24_C"/>
</dbReference>
<feature type="domain" description="Peptidase M24 C-terminal" evidence="5">
    <location>
        <begin position="517"/>
        <end position="574"/>
    </location>
</feature>
<proteinExistence type="predicted"/>
<dbReference type="Pfam" id="PF16189">
    <property type="entry name" value="Creatinase_N_2"/>
    <property type="match status" value="1"/>
</dbReference>